<dbReference type="Proteomes" id="UP000318741">
    <property type="component" value="Chromosome"/>
</dbReference>
<feature type="transmembrane region" description="Helical" evidence="1">
    <location>
        <begin position="12"/>
        <end position="35"/>
    </location>
</feature>
<dbReference type="Gene3D" id="3.30.700.10">
    <property type="entry name" value="Glycoprotein, Type 4 Pilin"/>
    <property type="match status" value="1"/>
</dbReference>
<dbReference type="KEGG" id="acaf:CA12_14390"/>
<dbReference type="Pfam" id="PF07963">
    <property type="entry name" value="N_methyl"/>
    <property type="match status" value="1"/>
</dbReference>
<protein>
    <recommendedName>
        <fullName evidence="4">Prepilin-type N-terminal cleavage/methylation domain-containing protein</fullName>
    </recommendedName>
</protein>
<evidence type="ECO:0000313" key="3">
    <source>
        <dbReference type="Proteomes" id="UP000318741"/>
    </source>
</evidence>
<evidence type="ECO:0000313" key="2">
    <source>
        <dbReference type="EMBL" id="QDT15354.1"/>
    </source>
</evidence>
<reference evidence="2 3" key="1">
    <citation type="submission" date="2019-02" db="EMBL/GenBank/DDBJ databases">
        <title>Deep-cultivation of Planctomycetes and their phenomic and genomic characterization uncovers novel biology.</title>
        <authorList>
            <person name="Wiegand S."/>
            <person name="Jogler M."/>
            <person name="Boedeker C."/>
            <person name="Pinto D."/>
            <person name="Vollmers J."/>
            <person name="Rivas-Marin E."/>
            <person name="Kohn T."/>
            <person name="Peeters S.H."/>
            <person name="Heuer A."/>
            <person name="Rast P."/>
            <person name="Oberbeckmann S."/>
            <person name="Bunk B."/>
            <person name="Jeske O."/>
            <person name="Meyerdierks A."/>
            <person name="Storesund J.E."/>
            <person name="Kallscheuer N."/>
            <person name="Luecker S."/>
            <person name="Lage O.M."/>
            <person name="Pohl T."/>
            <person name="Merkel B.J."/>
            <person name="Hornburger P."/>
            <person name="Mueller R.-W."/>
            <person name="Bruemmer F."/>
            <person name="Labrenz M."/>
            <person name="Spormann A.M."/>
            <person name="Op den Camp H."/>
            <person name="Overmann J."/>
            <person name="Amann R."/>
            <person name="Jetten M.S.M."/>
            <person name="Mascher T."/>
            <person name="Medema M.H."/>
            <person name="Devos D.P."/>
            <person name="Kaster A.-K."/>
            <person name="Ovreas L."/>
            <person name="Rohde M."/>
            <person name="Galperin M.Y."/>
            <person name="Jogler C."/>
        </authorList>
    </citation>
    <scope>NUCLEOTIDE SEQUENCE [LARGE SCALE GENOMIC DNA]</scope>
    <source>
        <strain evidence="2 3">CA12</strain>
    </source>
</reference>
<dbReference type="RefSeq" id="WP_165700603.1">
    <property type="nucleotide sequence ID" value="NZ_CP036265.1"/>
</dbReference>
<gene>
    <name evidence="2" type="ORF">CA12_14390</name>
</gene>
<name>A0A517P7J6_9PLAN</name>
<evidence type="ECO:0000256" key="1">
    <source>
        <dbReference type="SAM" id="Phobius"/>
    </source>
</evidence>
<sequence length="453" mass="47717">MRSPRRTGFTLIELLVAVTIFLILATVTLTAVGAFQSADQVSGSARQVQSFTSGARDRAIYTVRTDAGARSRGVRLLVNNDLTDANGNPFACTTLQYVESAGYFPPLAVDRLEFADSELLFLAGGPTDGTVAELVPPVFVGGVVQPYKDGDDGNPPDFFLTAGSEREPIADKPGALATAWRDTPLNRVFQAGLLGENIPKQTASPHQTTALFTARVRLPKYANGAGRWYQALIVSVGSEGESEQALRLKGIARVFLMTLSAAEDPQEYNLNAAEDGYVFELRTVPLAGEDPRPLPNQTAIDLRGAARFGGLPSTWFTLVNHDGDGSTAAIPVPRGPLDIMFDPSGMVTGPLAASGLIHLPVVSLEDLDEGTNSGRFAQGEFLPLGYVGTDADAPIAFDGTTYSGPGKSAEDLVVTINTQTGTVTVAPLDGATSSGNGIANDPFRFAELGLEAP</sequence>
<keyword evidence="1" id="KW-1133">Transmembrane helix</keyword>
<dbReference type="InterPro" id="IPR012902">
    <property type="entry name" value="N_methyl_site"/>
</dbReference>
<keyword evidence="3" id="KW-1185">Reference proteome</keyword>
<proteinExistence type="predicted"/>
<dbReference type="EMBL" id="CP036265">
    <property type="protein sequence ID" value="QDT15354.1"/>
    <property type="molecule type" value="Genomic_DNA"/>
</dbReference>
<dbReference type="PROSITE" id="PS00409">
    <property type="entry name" value="PROKAR_NTER_METHYL"/>
    <property type="match status" value="1"/>
</dbReference>
<organism evidence="2 3">
    <name type="scientific">Alienimonas californiensis</name>
    <dbReference type="NCBI Taxonomy" id="2527989"/>
    <lineage>
        <taxon>Bacteria</taxon>
        <taxon>Pseudomonadati</taxon>
        <taxon>Planctomycetota</taxon>
        <taxon>Planctomycetia</taxon>
        <taxon>Planctomycetales</taxon>
        <taxon>Planctomycetaceae</taxon>
        <taxon>Alienimonas</taxon>
    </lineage>
</organism>
<evidence type="ECO:0008006" key="4">
    <source>
        <dbReference type="Google" id="ProtNLM"/>
    </source>
</evidence>
<dbReference type="AlphaFoldDB" id="A0A517P7J6"/>
<accession>A0A517P7J6</accession>
<dbReference type="SUPFAM" id="SSF54523">
    <property type="entry name" value="Pili subunits"/>
    <property type="match status" value="1"/>
</dbReference>
<keyword evidence="1" id="KW-0472">Membrane</keyword>
<dbReference type="InterPro" id="IPR045584">
    <property type="entry name" value="Pilin-like"/>
</dbReference>
<dbReference type="NCBIfam" id="TIGR02532">
    <property type="entry name" value="IV_pilin_GFxxxE"/>
    <property type="match status" value="1"/>
</dbReference>
<keyword evidence="1" id="KW-0812">Transmembrane</keyword>